<sequence>MTHFTCVRVERIRNRSELARIASHGLRFDPSSKQRVDPARTPLNRSGSDYAENPLDLSTALEGFLKANGARLYGRAPIGLHILVSVSPGWITEVGELHDPQNTRNVQLAHQAVEWVQRALGGGRPCVVAWRQDLDEKGGGVVDIVAAPTRAAKLNRFKDDVTIVSVTAALEAHRVLHPNDPTAFGALQTSWAAHAAKTLDRMLCRGTRKVDQPARHLDPERYGRLVDAARDEAKAIAAQDLAEERAVLDARERRLEIAEEKITRFVAGMAAEREGIMAEARAKVDDALNAIAIGIDALTDGRIVAVEHCAESGELLLIPDMNLDAAERSALWEAITPGLPAGLMTVLGYIQAEAARSGEATNGDHARHPSPSHF</sequence>
<keyword evidence="3" id="KW-1185">Reference proteome</keyword>
<evidence type="ECO:0000313" key="3">
    <source>
        <dbReference type="Proteomes" id="UP001549119"/>
    </source>
</evidence>
<dbReference type="Gene3D" id="3.30.930.30">
    <property type="match status" value="1"/>
</dbReference>
<feature type="compositionally biased region" description="Basic and acidic residues" evidence="1">
    <location>
        <begin position="29"/>
        <end position="38"/>
    </location>
</feature>
<dbReference type="RefSeq" id="WP_127991313.1">
    <property type="nucleotide sequence ID" value="NZ_JBEPNV010000001.1"/>
</dbReference>
<comment type="caution">
    <text evidence="2">The sequence shown here is derived from an EMBL/GenBank/DDBJ whole genome shotgun (WGS) entry which is preliminary data.</text>
</comment>
<evidence type="ECO:0000313" key="2">
    <source>
        <dbReference type="EMBL" id="MET3863021.1"/>
    </source>
</evidence>
<evidence type="ECO:0000256" key="1">
    <source>
        <dbReference type="SAM" id="MobiDB-lite"/>
    </source>
</evidence>
<dbReference type="Proteomes" id="UP001549119">
    <property type="component" value="Unassembled WGS sequence"/>
</dbReference>
<gene>
    <name evidence="2" type="ORF">ABIC20_000330</name>
</gene>
<organism evidence="2 3">
    <name type="scientific">Methylobacterium radiotolerans</name>
    <dbReference type="NCBI Taxonomy" id="31998"/>
    <lineage>
        <taxon>Bacteria</taxon>
        <taxon>Pseudomonadati</taxon>
        <taxon>Pseudomonadota</taxon>
        <taxon>Alphaproteobacteria</taxon>
        <taxon>Hyphomicrobiales</taxon>
        <taxon>Methylobacteriaceae</taxon>
        <taxon>Methylobacterium</taxon>
    </lineage>
</organism>
<accession>A0ABV2N947</accession>
<proteinExistence type="predicted"/>
<name>A0ABV2N947_9HYPH</name>
<feature type="region of interest" description="Disordered" evidence="1">
    <location>
        <begin position="29"/>
        <end position="50"/>
    </location>
</feature>
<reference evidence="2 3" key="1">
    <citation type="submission" date="2024-06" db="EMBL/GenBank/DDBJ databases">
        <title>Genomics of switchgrass bacterial isolates.</title>
        <authorList>
            <person name="Shade A."/>
        </authorList>
    </citation>
    <scope>NUCLEOTIDE SEQUENCE [LARGE SCALE GENOMIC DNA]</scope>
    <source>
        <strain evidence="2 3">PvP084</strain>
    </source>
</reference>
<dbReference type="EMBL" id="JBEPNW010000002">
    <property type="protein sequence ID" value="MET3863021.1"/>
    <property type="molecule type" value="Genomic_DNA"/>
</dbReference>
<protein>
    <submittedName>
        <fullName evidence="2">Uncharacterized protein</fullName>
    </submittedName>
</protein>